<evidence type="ECO:0000313" key="9">
    <source>
        <dbReference type="EMBL" id="KAE9212896.1"/>
    </source>
</evidence>
<protein>
    <submittedName>
        <fullName evidence="4">Uncharacterized protein</fullName>
    </submittedName>
</protein>
<dbReference type="Proteomes" id="UP000440732">
    <property type="component" value="Unassembled WGS sequence"/>
</dbReference>
<dbReference type="AlphaFoldDB" id="A0A6A3RHB0"/>
<reference evidence="12 13" key="1">
    <citation type="submission" date="2018-08" db="EMBL/GenBank/DDBJ databases">
        <title>Genomic investigation of the strawberry pathogen Phytophthora fragariae indicates pathogenicity is determined by transcriptional variation in three key races.</title>
        <authorList>
            <person name="Adams T.M."/>
            <person name="Armitage A.D."/>
            <person name="Sobczyk M.K."/>
            <person name="Bates H.J."/>
            <person name="Dunwell J.M."/>
            <person name="Nellist C.F."/>
            <person name="Harrison R.J."/>
        </authorList>
    </citation>
    <scope>NUCLEOTIDE SEQUENCE [LARGE SCALE GENOMIC DNA]</scope>
    <source>
        <strain evidence="10 14">A4</strain>
        <strain evidence="9 15">BC-1</strain>
        <strain evidence="8 19">BC-23</strain>
        <strain evidence="7 13">NOV-27</strain>
        <strain evidence="6 16">NOV-5</strain>
        <strain evidence="4 17">NOV-71</strain>
        <strain evidence="11 20">NOV-77</strain>
        <strain evidence="2 12">NOV-9</strain>
        <strain evidence="5 21">ONT-3</strain>
        <strain evidence="3 18">SCRP245</strain>
    </source>
</reference>
<dbReference type="EMBL" id="QXGD01001169">
    <property type="protein sequence ID" value="KAE9212896.1"/>
    <property type="molecule type" value="Genomic_DNA"/>
</dbReference>
<evidence type="ECO:0000313" key="12">
    <source>
        <dbReference type="Proteomes" id="UP000429523"/>
    </source>
</evidence>
<dbReference type="EMBL" id="QXFX01001110">
    <property type="protein sequence ID" value="KAE9096534.1"/>
    <property type="molecule type" value="Genomic_DNA"/>
</dbReference>
<keyword evidence="13" id="KW-1185">Reference proteome</keyword>
<evidence type="ECO:0000313" key="20">
    <source>
        <dbReference type="Proteomes" id="UP000486351"/>
    </source>
</evidence>
<organism evidence="4 17">
    <name type="scientific">Phytophthora fragariae</name>
    <dbReference type="NCBI Taxonomy" id="53985"/>
    <lineage>
        <taxon>Eukaryota</taxon>
        <taxon>Sar</taxon>
        <taxon>Stramenopiles</taxon>
        <taxon>Oomycota</taxon>
        <taxon>Peronosporomycetes</taxon>
        <taxon>Peronosporales</taxon>
        <taxon>Peronosporaceae</taxon>
        <taxon>Phytophthora</taxon>
    </lineage>
</organism>
<evidence type="ECO:0000313" key="4">
    <source>
        <dbReference type="EMBL" id="KAE9096428.1"/>
    </source>
</evidence>
<comment type="caution">
    <text evidence="4">The sequence shown here is derived from an EMBL/GenBank/DDBJ whole genome shotgun (WGS) entry which is preliminary data.</text>
</comment>
<dbReference type="Proteomes" id="UP000486351">
    <property type="component" value="Unassembled WGS sequence"/>
</dbReference>
<evidence type="ECO:0000313" key="2">
    <source>
        <dbReference type="EMBL" id="KAE8931883.1"/>
    </source>
</evidence>
<evidence type="ECO:0000313" key="15">
    <source>
        <dbReference type="Proteomes" id="UP000440367"/>
    </source>
</evidence>
<dbReference type="Proteomes" id="UP000437068">
    <property type="component" value="Unassembled WGS sequence"/>
</dbReference>
<dbReference type="Proteomes" id="UP000441208">
    <property type="component" value="Unassembled WGS sequence"/>
</dbReference>
<dbReference type="EMBL" id="QXGB01001119">
    <property type="protein sequence ID" value="KAE9196679.1"/>
    <property type="molecule type" value="Genomic_DNA"/>
</dbReference>
<dbReference type="Proteomes" id="UP000476176">
    <property type="component" value="Unassembled WGS sequence"/>
</dbReference>
<feature type="region of interest" description="Disordered" evidence="1">
    <location>
        <begin position="90"/>
        <end position="138"/>
    </location>
</feature>
<dbReference type="Proteomes" id="UP000488956">
    <property type="component" value="Unassembled WGS sequence"/>
</dbReference>
<evidence type="ECO:0000313" key="5">
    <source>
        <dbReference type="EMBL" id="KAE9096534.1"/>
    </source>
</evidence>
<evidence type="ECO:0000313" key="7">
    <source>
        <dbReference type="EMBL" id="KAE9196679.1"/>
    </source>
</evidence>
<dbReference type="EMBL" id="QXGC01001062">
    <property type="protein sequence ID" value="KAE9212363.1"/>
    <property type="molecule type" value="Genomic_DNA"/>
</dbReference>
<evidence type="ECO:0000313" key="10">
    <source>
        <dbReference type="EMBL" id="KAE9298115.1"/>
    </source>
</evidence>
<dbReference type="EMBL" id="QXFZ01001126">
    <property type="protein sequence ID" value="KAE9096428.1"/>
    <property type="molecule type" value="Genomic_DNA"/>
</dbReference>
<evidence type="ECO:0000256" key="1">
    <source>
        <dbReference type="SAM" id="MobiDB-lite"/>
    </source>
</evidence>
<dbReference type="Proteomes" id="UP000433483">
    <property type="component" value="Unassembled WGS sequence"/>
</dbReference>
<evidence type="ECO:0000313" key="16">
    <source>
        <dbReference type="Proteomes" id="UP000440732"/>
    </source>
</evidence>
<sequence length="138" mass="14490">MRIVTLHVAVLQREASTAVCNATGKSAGGPLQQFWRRDPKSAGQAGDFTPAPTNLLSRKCLPPAQAAALKRCSASAVPCPSLLGASAPDARNIFHSESSRPASSKPEPAGATRKQSEGGCINKQRRPLFDADGISIQR</sequence>
<name>A0A6A3RHB0_9STRA</name>
<dbReference type="Proteomes" id="UP000429523">
    <property type="component" value="Unassembled WGS sequence"/>
</dbReference>
<accession>A0A6A3RHB0</accession>
<dbReference type="EMBL" id="QXFW01000539">
    <property type="protein sequence ID" value="KAE9009316.1"/>
    <property type="molecule type" value="Genomic_DNA"/>
</dbReference>
<evidence type="ECO:0000313" key="11">
    <source>
        <dbReference type="EMBL" id="KAE9328958.1"/>
    </source>
</evidence>
<gene>
    <name evidence="10" type="ORF">PF001_g16078</name>
    <name evidence="9" type="ORF">PF002_g18121</name>
    <name evidence="8" type="ORF">PF004_g15646</name>
    <name evidence="7" type="ORF">PF005_g16781</name>
    <name evidence="6" type="ORF">PF006_g15778</name>
    <name evidence="4" type="ORF">PF007_g17006</name>
    <name evidence="11" type="ORF">PF008_g16048</name>
    <name evidence="2" type="ORF">PF009_g18071</name>
    <name evidence="5" type="ORF">PF010_g16312</name>
    <name evidence="3" type="ORF">PF011_g10324</name>
</gene>
<dbReference type="EMBL" id="QXGF01001185">
    <property type="protein sequence ID" value="KAE8931883.1"/>
    <property type="molecule type" value="Genomic_DNA"/>
</dbReference>
<evidence type="ECO:0000313" key="13">
    <source>
        <dbReference type="Proteomes" id="UP000433483"/>
    </source>
</evidence>
<evidence type="ECO:0000313" key="3">
    <source>
        <dbReference type="EMBL" id="KAE9009316.1"/>
    </source>
</evidence>
<proteinExistence type="predicted"/>
<dbReference type="Proteomes" id="UP000460718">
    <property type="component" value="Unassembled WGS sequence"/>
</dbReference>
<evidence type="ECO:0000313" key="17">
    <source>
        <dbReference type="Proteomes" id="UP000441208"/>
    </source>
</evidence>
<dbReference type="EMBL" id="QXFY01001080">
    <property type="protein sequence ID" value="KAE9328958.1"/>
    <property type="molecule type" value="Genomic_DNA"/>
</dbReference>
<evidence type="ECO:0000313" key="6">
    <source>
        <dbReference type="EMBL" id="KAE9130401.1"/>
    </source>
</evidence>
<evidence type="ECO:0000313" key="8">
    <source>
        <dbReference type="EMBL" id="KAE9212363.1"/>
    </source>
</evidence>
<evidence type="ECO:0000313" key="19">
    <source>
        <dbReference type="Proteomes" id="UP000476176"/>
    </source>
</evidence>
<dbReference type="EMBL" id="QXGA01001058">
    <property type="protein sequence ID" value="KAE9130401.1"/>
    <property type="molecule type" value="Genomic_DNA"/>
</dbReference>
<evidence type="ECO:0000313" key="21">
    <source>
        <dbReference type="Proteomes" id="UP000488956"/>
    </source>
</evidence>
<evidence type="ECO:0000313" key="18">
    <source>
        <dbReference type="Proteomes" id="UP000460718"/>
    </source>
</evidence>
<evidence type="ECO:0000313" key="14">
    <source>
        <dbReference type="Proteomes" id="UP000437068"/>
    </source>
</evidence>
<feature type="region of interest" description="Disordered" evidence="1">
    <location>
        <begin position="30"/>
        <end position="56"/>
    </location>
</feature>
<dbReference type="Proteomes" id="UP000440367">
    <property type="component" value="Unassembled WGS sequence"/>
</dbReference>
<dbReference type="EMBL" id="QXGE01001082">
    <property type="protein sequence ID" value="KAE9298115.1"/>
    <property type="molecule type" value="Genomic_DNA"/>
</dbReference>